<feature type="region of interest" description="Disordered" evidence="1">
    <location>
        <begin position="1"/>
        <end position="45"/>
    </location>
</feature>
<dbReference type="AlphaFoldDB" id="A0AAD9AT84"/>
<sequence length="72" mass="8134">MKMPKAGHQPGGRDVPTTDLNTSPHHHRLRRRHQPGASRSHETTLHPAFELLRGLLLESQVAFRIDDNSPLL</sequence>
<protein>
    <submittedName>
        <fullName evidence="2">Uncharacterized protein</fullName>
    </submittedName>
</protein>
<feature type="compositionally biased region" description="Basic residues" evidence="1">
    <location>
        <begin position="24"/>
        <end position="34"/>
    </location>
</feature>
<gene>
    <name evidence="2" type="ORF">CCHR01_03304</name>
</gene>
<evidence type="ECO:0000256" key="1">
    <source>
        <dbReference type="SAM" id="MobiDB-lite"/>
    </source>
</evidence>
<comment type="caution">
    <text evidence="2">The sequence shown here is derived from an EMBL/GenBank/DDBJ whole genome shotgun (WGS) entry which is preliminary data.</text>
</comment>
<keyword evidence="3" id="KW-1185">Reference proteome</keyword>
<organism evidence="2 3">
    <name type="scientific">Colletotrichum chrysophilum</name>
    <dbReference type="NCBI Taxonomy" id="1836956"/>
    <lineage>
        <taxon>Eukaryota</taxon>
        <taxon>Fungi</taxon>
        <taxon>Dikarya</taxon>
        <taxon>Ascomycota</taxon>
        <taxon>Pezizomycotina</taxon>
        <taxon>Sordariomycetes</taxon>
        <taxon>Hypocreomycetidae</taxon>
        <taxon>Glomerellales</taxon>
        <taxon>Glomerellaceae</taxon>
        <taxon>Colletotrichum</taxon>
        <taxon>Colletotrichum gloeosporioides species complex</taxon>
    </lineage>
</organism>
<accession>A0AAD9AT84</accession>
<evidence type="ECO:0000313" key="3">
    <source>
        <dbReference type="Proteomes" id="UP001243330"/>
    </source>
</evidence>
<dbReference type="EMBL" id="JAQOWY010000043">
    <property type="protein sequence ID" value="KAK1854111.1"/>
    <property type="molecule type" value="Genomic_DNA"/>
</dbReference>
<reference evidence="2" key="1">
    <citation type="submission" date="2023-01" db="EMBL/GenBank/DDBJ databases">
        <title>Colletotrichum chrysophilum M932 genome sequence.</title>
        <authorList>
            <person name="Baroncelli R."/>
        </authorList>
    </citation>
    <scope>NUCLEOTIDE SEQUENCE</scope>
    <source>
        <strain evidence="2">M932</strain>
    </source>
</reference>
<name>A0AAD9AT84_9PEZI</name>
<dbReference type="Proteomes" id="UP001243330">
    <property type="component" value="Unassembled WGS sequence"/>
</dbReference>
<evidence type="ECO:0000313" key="2">
    <source>
        <dbReference type="EMBL" id="KAK1854111.1"/>
    </source>
</evidence>
<proteinExistence type="predicted"/>